<feature type="transmembrane region" description="Helical" evidence="8">
    <location>
        <begin position="361"/>
        <end position="381"/>
    </location>
</feature>
<evidence type="ECO:0000256" key="3">
    <source>
        <dbReference type="ARBA" id="ARBA00022448"/>
    </source>
</evidence>
<evidence type="ECO:0000259" key="9">
    <source>
        <dbReference type="PROSITE" id="PS50850"/>
    </source>
</evidence>
<feature type="domain" description="Major facilitator superfamily (MFS) profile" evidence="9">
    <location>
        <begin position="236"/>
        <end position="425"/>
    </location>
</feature>
<comment type="similarity">
    <text evidence="2">Belongs to the major facilitator superfamily. Monocarboxylate porter (TC 2.A.1.13) family.</text>
</comment>
<dbReference type="PROSITE" id="PS50850">
    <property type="entry name" value="MFS"/>
    <property type="match status" value="1"/>
</dbReference>
<dbReference type="EMBL" id="ML994621">
    <property type="protein sequence ID" value="KAF2189388.1"/>
    <property type="molecule type" value="Genomic_DNA"/>
</dbReference>
<dbReference type="Proteomes" id="UP000800200">
    <property type="component" value="Unassembled WGS sequence"/>
</dbReference>
<dbReference type="GO" id="GO:0022857">
    <property type="term" value="F:transmembrane transporter activity"/>
    <property type="evidence" value="ECO:0007669"/>
    <property type="project" value="InterPro"/>
</dbReference>
<evidence type="ECO:0000313" key="10">
    <source>
        <dbReference type="EMBL" id="KAF2189388.1"/>
    </source>
</evidence>
<evidence type="ECO:0000256" key="1">
    <source>
        <dbReference type="ARBA" id="ARBA00004141"/>
    </source>
</evidence>
<keyword evidence="3" id="KW-0813">Transport</keyword>
<dbReference type="PANTHER" id="PTHR11360:SF224">
    <property type="entry name" value="MAJOR FACILITATOR SUPERFAMILY (MFS) PROFILE DOMAIN-CONTAINING PROTEIN-RELATED"/>
    <property type="match status" value="1"/>
</dbReference>
<feature type="transmembrane region" description="Helical" evidence="8">
    <location>
        <begin position="193"/>
        <end position="212"/>
    </location>
</feature>
<organism evidence="10 11">
    <name type="scientific">Zopfia rhizophila CBS 207.26</name>
    <dbReference type="NCBI Taxonomy" id="1314779"/>
    <lineage>
        <taxon>Eukaryota</taxon>
        <taxon>Fungi</taxon>
        <taxon>Dikarya</taxon>
        <taxon>Ascomycota</taxon>
        <taxon>Pezizomycotina</taxon>
        <taxon>Dothideomycetes</taxon>
        <taxon>Dothideomycetes incertae sedis</taxon>
        <taxon>Zopfiaceae</taxon>
        <taxon>Zopfia</taxon>
    </lineage>
</organism>
<evidence type="ECO:0000313" key="11">
    <source>
        <dbReference type="Proteomes" id="UP000800200"/>
    </source>
</evidence>
<dbReference type="AlphaFoldDB" id="A0A6A6EFH3"/>
<feature type="transmembrane region" description="Helical" evidence="8">
    <location>
        <begin position="160"/>
        <end position="181"/>
    </location>
</feature>
<evidence type="ECO:0000256" key="5">
    <source>
        <dbReference type="ARBA" id="ARBA00022989"/>
    </source>
</evidence>
<comment type="subcellular location">
    <subcellularLocation>
        <location evidence="1">Membrane</location>
        <topology evidence="1">Multi-pass membrane protein</topology>
    </subcellularLocation>
</comment>
<keyword evidence="5 8" id="KW-1133">Transmembrane helix</keyword>
<reference evidence="10" key="1">
    <citation type="journal article" date="2020" name="Stud. Mycol.">
        <title>101 Dothideomycetes genomes: a test case for predicting lifestyles and emergence of pathogens.</title>
        <authorList>
            <person name="Haridas S."/>
            <person name="Albert R."/>
            <person name="Binder M."/>
            <person name="Bloem J."/>
            <person name="Labutti K."/>
            <person name="Salamov A."/>
            <person name="Andreopoulos B."/>
            <person name="Baker S."/>
            <person name="Barry K."/>
            <person name="Bills G."/>
            <person name="Bluhm B."/>
            <person name="Cannon C."/>
            <person name="Castanera R."/>
            <person name="Culley D."/>
            <person name="Daum C."/>
            <person name="Ezra D."/>
            <person name="Gonzalez J."/>
            <person name="Henrissat B."/>
            <person name="Kuo A."/>
            <person name="Liang C."/>
            <person name="Lipzen A."/>
            <person name="Lutzoni F."/>
            <person name="Magnuson J."/>
            <person name="Mondo S."/>
            <person name="Nolan M."/>
            <person name="Ohm R."/>
            <person name="Pangilinan J."/>
            <person name="Park H.-J."/>
            <person name="Ramirez L."/>
            <person name="Alfaro M."/>
            <person name="Sun H."/>
            <person name="Tritt A."/>
            <person name="Yoshinaga Y."/>
            <person name="Zwiers L.-H."/>
            <person name="Turgeon B."/>
            <person name="Goodwin S."/>
            <person name="Spatafora J."/>
            <person name="Crous P."/>
            <person name="Grigoriev I."/>
        </authorList>
    </citation>
    <scope>NUCLEOTIDE SEQUENCE</scope>
    <source>
        <strain evidence="10">CBS 207.26</strain>
    </source>
</reference>
<keyword evidence="4 8" id="KW-0812">Transmembrane</keyword>
<dbReference type="Gene3D" id="1.20.1250.20">
    <property type="entry name" value="MFS general substrate transporter like domains"/>
    <property type="match status" value="2"/>
</dbReference>
<feature type="transmembrane region" description="Helical" evidence="8">
    <location>
        <begin position="393"/>
        <end position="416"/>
    </location>
</feature>
<feature type="transmembrane region" description="Helical" evidence="8">
    <location>
        <begin position="273"/>
        <end position="293"/>
    </location>
</feature>
<feature type="transmembrane region" description="Helical" evidence="8">
    <location>
        <begin position="300"/>
        <end position="319"/>
    </location>
</feature>
<dbReference type="PANTHER" id="PTHR11360">
    <property type="entry name" value="MONOCARBOXYLATE TRANSPORTER"/>
    <property type="match status" value="1"/>
</dbReference>
<evidence type="ECO:0000256" key="7">
    <source>
        <dbReference type="SAM" id="MobiDB-lite"/>
    </source>
</evidence>
<dbReference type="OrthoDB" id="5667at2759"/>
<evidence type="ECO:0000256" key="4">
    <source>
        <dbReference type="ARBA" id="ARBA00022692"/>
    </source>
</evidence>
<feature type="transmembrane region" description="Helical" evidence="8">
    <location>
        <begin position="104"/>
        <end position="121"/>
    </location>
</feature>
<evidence type="ECO:0000256" key="8">
    <source>
        <dbReference type="SAM" id="Phobius"/>
    </source>
</evidence>
<dbReference type="GO" id="GO:0016020">
    <property type="term" value="C:membrane"/>
    <property type="evidence" value="ECO:0007669"/>
    <property type="project" value="UniProtKB-SubCell"/>
</dbReference>
<accession>A0A6A6EFH3</accession>
<keyword evidence="11" id="KW-1185">Reference proteome</keyword>
<feature type="transmembrane region" description="Helical" evidence="8">
    <location>
        <begin position="232"/>
        <end position="253"/>
    </location>
</feature>
<dbReference type="InterPro" id="IPR011701">
    <property type="entry name" value="MFS"/>
</dbReference>
<evidence type="ECO:0000256" key="2">
    <source>
        <dbReference type="ARBA" id="ARBA00006727"/>
    </source>
</evidence>
<feature type="transmembrane region" description="Helical" evidence="8">
    <location>
        <begin position="325"/>
        <end position="349"/>
    </location>
</feature>
<feature type="transmembrane region" description="Helical" evidence="8">
    <location>
        <begin position="127"/>
        <end position="148"/>
    </location>
</feature>
<keyword evidence="6 8" id="KW-0472">Membrane</keyword>
<proteinExistence type="inferred from homology"/>
<protein>
    <submittedName>
        <fullName evidence="10">Putative monocarboxylate permease</fullName>
    </submittedName>
</protein>
<dbReference type="InterPro" id="IPR050327">
    <property type="entry name" value="Proton-linked_MCT"/>
</dbReference>
<evidence type="ECO:0000256" key="6">
    <source>
        <dbReference type="ARBA" id="ARBA00023136"/>
    </source>
</evidence>
<feature type="region of interest" description="Disordered" evidence="7">
    <location>
        <begin position="1"/>
        <end position="27"/>
    </location>
</feature>
<feature type="compositionally biased region" description="Polar residues" evidence="7">
    <location>
        <begin position="12"/>
        <end position="27"/>
    </location>
</feature>
<gene>
    <name evidence="10" type="ORF">K469DRAFT_737192</name>
</gene>
<dbReference type="Pfam" id="PF07690">
    <property type="entry name" value="MFS_1"/>
    <property type="match status" value="1"/>
</dbReference>
<dbReference type="InterPro" id="IPR036259">
    <property type="entry name" value="MFS_trans_sf"/>
</dbReference>
<dbReference type="SUPFAM" id="SSF103473">
    <property type="entry name" value="MFS general substrate transporter"/>
    <property type="match status" value="1"/>
</dbReference>
<name>A0A6A6EFH3_9PEZI</name>
<sequence length="425" mass="45938">MSHDTLPVSPDEVTSPTKEDVSPQTTKEGGLRGWLAVLGGWCCLFVSFGWITCIGIFQEHYESNQLREYSHSAVAWIPATETFMMFIGASICGKIFDSYGPRPLLIVGTMLHVMGLLFISFSHEYAALFLSQSICSAMGSSAIMWAGNNAVGTWFQRRRALALGIVSSGSSFGALIGTAAIPELFRTIGFPWTMRGVAITYLILLIVANLTVTSKVQHKPTPLSAREFMKPLTDPAVLLLAIASFFFFAGVFLPYDFLVVQSRHYGMSQRMAGYTLTILSATSVFGRIVPGWLGDRYGRFNIMIVTTFISVALVLGLWIPADNNALNIVFAALFGASSGTFVAMVPALVAQVCPDIKKLGMYTGVTYLAICPAVLGSQPLAGALITANEGDYTYLQVFCGVAMFLGGTFFIVARAAHGGAGWRRI</sequence>
<dbReference type="InterPro" id="IPR020846">
    <property type="entry name" value="MFS_dom"/>
</dbReference>
<feature type="transmembrane region" description="Helical" evidence="8">
    <location>
        <begin position="34"/>
        <end position="57"/>
    </location>
</feature>